<protein>
    <submittedName>
        <fullName evidence="1">DUF2237 domain-containing protein</fullName>
    </submittedName>
</protein>
<comment type="caution">
    <text evidence="1">The sequence shown here is derived from an EMBL/GenBank/DDBJ whole genome shotgun (WGS) entry which is preliminary data.</text>
</comment>
<keyword evidence="2" id="KW-1185">Reference proteome</keyword>
<dbReference type="PANTHER" id="PTHR37466:SF1">
    <property type="entry name" value="SLR1628 PROTEIN"/>
    <property type="match status" value="1"/>
</dbReference>
<dbReference type="InterPro" id="IPR018714">
    <property type="entry name" value="DUF2237"/>
</dbReference>
<proteinExistence type="predicted"/>
<dbReference type="RefSeq" id="WP_109646766.1">
    <property type="nucleotide sequence ID" value="NZ_QGGB01000006.1"/>
</dbReference>
<reference evidence="1 2" key="1">
    <citation type="submission" date="2018-05" db="EMBL/GenBank/DDBJ databases">
        <title>Rhodohalobacter halophilus gen. nov., sp. nov., a moderately halophilic member of the family Balneolaceae.</title>
        <authorList>
            <person name="Liu Z.-W."/>
        </authorList>
    </citation>
    <scope>NUCLEOTIDE SEQUENCE [LARGE SCALE GENOMIC DNA]</scope>
    <source>
        <strain evidence="1 2">8A47</strain>
    </source>
</reference>
<evidence type="ECO:0000313" key="2">
    <source>
        <dbReference type="Proteomes" id="UP000245533"/>
    </source>
</evidence>
<sequence>MNKQAKNVFGEEIIVCSENPLTGFYRNGCCDSGPEDRGNHMVCAVMTEEFLEFSKLMGNDLSTPLPQYNFPGLSPGDRWCLCVMRWKEAFDAGKAPQVVLEATNEQALDFVTMDDLLKHAWKEVDYL</sequence>
<dbReference type="Pfam" id="PF09996">
    <property type="entry name" value="DUF2237"/>
    <property type="match status" value="1"/>
</dbReference>
<evidence type="ECO:0000313" key="1">
    <source>
        <dbReference type="EMBL" id="PWN06652.1"/>
    </source>
</evidence>
<dbReference type="OrthoDB" id="9792525at2"/>
<dbReference type="EMBL" id="QGGB01000006">
    <property type="protein sequence ID" value="PWN06652.1"/>
    <property type="molecule type" value="Genomic_DNA"/>
</dbReference>
<dbReference type="Proteomes" id="UP000245533">
    <property type="component" value="Unassembled WGS sequence"/>
</dbReference>
<dbReference type="PANTHER" id="PTHR37466">
    <property type="entry name" value="SLR1628 PROTEIN"/>
    <property type="match status" value="1"/>
</dbReference>
<name>A0A316TVU7_9BACT</name>
<gene>
    <name evidence="1" type="ORF">DDZ15_09050</name>
</gene>
<organism evidence="1 2">
    <name type="scientific">Rhodohalobacter mucosus</name>
    <dbReference type="NCBI Taxonomy" id="2079485"/>
    <lineage>
        <taxon>Bacteria</taxon>
        <taxon>Pseudomonadati</taxon>
        <taxon>Balneolota</taxon>
        <taxon>Balneolia</taxon>
        <taxon>Balneolales</taxon>
        <taxon>Balneolaceae</taxon>
        <taxon>Rhodohalobacter</taxon>
    </lineage>
</organism>
<accession>A0A316TVU7</accession>
<dbReference type="Gene3D" id="3.30.56.110">
    <property type="entry name" value="Protein of unknown function DUF2237"/>
    <property type="match status" value="1"/>
</dbReference>
<dbReference type="AlphaFoldDB" id="A0A316TVU7"/>